<protein>
    <submittedName>
        <fullName evidence="1">Uncharacterized protein</fullName>
    </submittedName>
</protein>
<evidence type="ECO:0000313" key="1">
    <source>
        <dbReference type="EMBL" id="AEI43912.1"/>
    </source>
</evidence>
<accession>F8FG92</accession>
<dbReference type="HOGENOM" id="CLU_3046099_0_0_9"/>
<dbReference type="AlphaFoldDB" id="F8FG92"/>
<reference evidence="2" key="1">
    <citation type="submission" date="2011-06" db="EMBL/GenBank/DDBJ databases">
        <title>Complete genome sequence of Paenibacillus mucilaginosus KNP414.</title>
        <authorList>
            <person name="Wang J."/>
            <person name="Hu S."/>
            <person name="Hu X."/>
            <person name="Zhang B."/>
            <person name="Dong D."/>
            <person name="Zhang S."/>
            <person name="Zhao K."/>
            <person name="Wu D."/>
        </authorList>
    </citation>
    <scope>NUCLEOTIDE SEQUENCE [LARGE SCALE GENOMIC DNA]</scope>
    <source>
        <strain evidence="2">KNP414</strain>
    </source>
</reference>
<organism evidence="1 2">
    <name type="scientific">Paenibacillus mucilaginosus (strain KNP414)</name>
    <dbReference type="NCBI Taxonomy" id="1036673"/>
    <lineage>
        <taxon>Bacteria</taxon>
        <taxon>Bacillati</taxon>
        <taxon>Bacillota</taxon>
        <taxon>Bacilli</taxon>
        <taxon>Bacillales</taxon>
        <taxon>Paenibacillaceae</taxon>
        <taxon>Paenibacillus</taxon>
    </lineage>
</organism>
<reference evidence="1 2" key="2">
    <citation type="journal article" date="2013" name="Genome Announc.">
        <title>Genome Sequence of Growth-Improving Paenibacillus mucilaginosus Strain KNP414.</title>
        <authorList>
            <person name="Lu J.J."/>
            <person name="Wang J.F."/>
            <person name="Hu X.F."/>
        </authorList>
    </citation>
    <scope>NUCLEOTIDE SEQUENCE [LARGE SCALE GENOMIC DNA]</scope>
    <source>
        <strain evidence="1 2">KNP414</strain>
    </source>
</reference>
<sequence length="54" mass="5960">MLQSFCCPDFLYSIPKQQGPGTDPANHDGERYPLVQEADLGAHLGQQVIRQSDS</sequence>
<dbReference type="KEGG" id="pms:KNP414_05388"/>
<dbReference type="Proteomes" id="UP000006620">
    <property type="component" value="Chromosome"/>
</dbReference>
<dbReference type="EMBL" id="CP002869">
    <property type="protein sequence ID" value="AEI43912.1"/>
    <property type="molecule type" value="Genomic_DNA"/>
</dbReference>
<gene>
    <name evidence="1" type="ordered locus">KNP414_05388</name>
</gene>
<evidence type="ECO:0000313" key="2">
    <source>
        <dbReference type="Proteomes" id="UP000006620"/>
    </source>
</evidence>
<name>F8FG92_PAEMK</name>
<proteinExistence type="predicted"/>